<keyword evidence="1" id="KW-1133">Transmembrane helix</keyword>
<evidence type="ECO:0000256" key="1">
    <source>
        <dbReference type="SAM" id="Phobius"/>
    </source>
</evidence>
<keyword evidence="3" id="KW-1185">Reference proteome</keyword>
<sequence length="175" mass="19373">MENQSAQPKNVMITYGVILGVLSVIFALVYYVLGKTYEQDSLRSILSFVLSAVVIFLGLKKFKELNNGYLTIGQAIKTGLGIAMISGLISVIYTILFMTVIEPEYVNNVVEVSRQAILEKYPDFSDEQLEQALDMTRKFSSPGMMAGIILLFSAIFGFIISLIEGLILKNNPETV</sequence>
<name>A0ABW3Y325_9FLAO</name>
<protein>
    <submittedName>
        <fullName evidence="2">DUF4199 domain-containing protein</fullName>
    </submittedName>
</protein>
<dbReference type="Pfam" id="PF13858">
    <property type="entry name" value="DUF4199"/>
    <property type="match status" value="1"/>
</dbReference>
<accession>A0ABW3Y325</accession>
<proteinExistence type="predicted"/>
<evidence type="ECO:0000313" key="2">
    <source>
        <dbReference type="EMBL" id="MFD1315616.1"/>
    </source>
</evidence>
<evidence type="ECO:0000313" key="3">
    <source>
        <dbReference type="Proteomes" id="UP001597201"/>
    </source>
</evidence>
<dbReference type="EMBL" id="JBHTMY010000003">
    <property type="protein sequence ID" value="MFD1315616.1"/>
    <property type="molecule type" value="Genomic_DNA"/>
</dbReference>
<keyword evidence="1" id="KW-0812">Transmembrane</keyword>
<feature type="transmembrane region" description="Helical" evidence="1">
    <location>
        <begin position="42"/>
        <end position="59"/>
    </location>
</feature>
<feature type="transmembrane region" description="Helical" evidence="1">
    <location>
        <begin position="144"/>
        <end position="168"/>
    </location>
</feature>
<feature type="transmembrane region" description="Helical" evidence="1">
    <location>
        <begin position="80"/>
        <end position="101"/>
    </location>
</feature>
<dbReference type="InterPro" id="IPR025250">
    <property type="entry name" value="DUF4199"/>
</dbReference>
<reference evidence="3" key="1">
    <citation type="journal article" date="2019" name="Int. J. Syst. Evol. Microbiol.">
        <title>The Global Catalogue of Microorganisms (GCM) 10K type strain sequencing project: providing services to taxonomists for standard genome sequencing and annotation.</title>
        <authorList>
            <consortium name="The Broad Institute Genomics Platform"/>
            <consortium name="The Broad Institute Genome Sequencing Center for Infectious Disease"/>
            <person name="Wu L."/>
            <person name="Ma J."/>
        </authorList>
    </citation>
    <scope>NUCLEOTIDE SEQUENCE [LARGE SCALE GENOMIC DNA]</scope>
    <source>
        <strain evidence="3">CCUG 61485</strain>
    </source>
</reference>
<feature type="transmembrane region" description="Helical" evidence="1">
    <location>
        <begin position="12"/>
        <end position="30"/>
    </location>
</feature>
<organism evidence="2 3">
    <name type="scientific">Namhaeicola litoreus</name>
    <dbReference type="NCBI Taxonomy" id="1052145"/>
    <lineage>
        <taxon>Bacteria</taxon>
        <taxon>Pseudomonadati</taxon>
        <taxon>Bacteroidota</taxon>
        <taxon>Flavobacteriia</taxon>
        <taxon>Flavobacteriales</taxon>
        <taxon>Flavobacteriaceae</taxon>
        <taxon>Namhaeicola</taxon>
    </lineage>
</organism>
<dbReference type="RefSeq" id="WP_377177957.1">
    <property type="nucleotide sequence ID" value="NZ_JBHTMY010000003.1"/>
</dbReference>
<dbReference type="Proteomes" id="UP001597201">
    <property type="component" value="Unassembled WGS sequence"/>
</dbReference>
<gene>
    <name evidence="2" type="ORF">ACFQ39_08320</name>
</gene>
<comment type="caution">
    <text evidence="2">The sequence shown here is derived from an EMBL/GenBank/DDBJ whole genome shotgun (WGS) entry which is preliminary data.</text>
</comment>
<keyword evidence="1" id="KW-0472">Membrane</keyword>